<name>A0A143YIY7_9LACT</name>
<keyword evidence="12" id="KW-1133">Transmembrane helix</keyword>
<proteinExistence type="inferred from homology"/>
<reference evidence="14 15" key="1">
    <citation type="submission" date="2016-02" db="EMBL/GenBank/DDBJ databases">
        <authorList>
            <person name="Wen L."/>
            <person name="He K."/>
            <person name="Yang H."/>
        </authorList>
    </citation>
    <scope>NUCLEOTIDE SEQUENCE [LARGE SCALE GENOMIC DNA]</scope>
    <source>
        <strain evidence="14">Trichococcus palustris</strain>
    </source>
</reference>
<dbReference type="GO" id="GO:0033765">
    <property type="term" value="F:steroid dehydrogenase activity, acting on the CH-CH group of donors"/>
    <property type="evidence" value="ECO:0007669"/>
    <property type="project" value="UniProtKB-ARBA"/>
</dbReference>
<keyword evidence="12" id="KW-0472">Membrane</keyword>
<keyword evidence="6" id="KW-0285">Flavoprotein</keyword>
<keyword evidence="15" id="KW-1185">Reference proteome</keyword>
<dbReference type="Gene3D" id="3.50.50.60">
    <property type="entry name" value="FAD/NAD(P)-binding domain"/>
    <property type="match status" value="1"/>
</dbReference>
<evidence type="ECO:0000256" key="8">
    <source>
        <dbReference type="ARBA" id="ARBA00022827"/>
    </source>
</evidence>
<dbReference type="InterPro" id="IPR036188">
    <property type="entry name" value="FAD/NAD-bd_sf"/>
</dbReference>
<dbReference type="RefSeq" id="WP_087032538.1">
    <property type="nucleotide sequence ID" value="NZ_FJNE01000003.1"/>
</dbReference>
<feature type="transmembrane region" description="Helical" evidence="12">
    <location>
        <begin position="7"/>
        <end position="24"/>
    </location>
</feature>
<keyword evidence="7" id="KW-0662">Pyridine nucleotide biosynthesis</keyword>
<evidence type="ECO:0000313" key="15">
    <source>
        <dbReference type="Proteomes" id="UP000242754"/>
    </source>
</evidence>
<evidence type="ECO:0000256" key="11">
    <source>
        <dbReference type="ARBA" id="ARBA00048305"/>
    </source>
</evidence>
<dbReference type="SUPFAM" id="SSF51905">
    <property type="entry name" value="FAD/NAD(P)-binding domain"/>
    <property type="match status" value="1"/>
</dbReference>
<evidence type="ECO:0000259" key="13">
    <source>
        <dbReference type="Pfam" id="PF00890"/>
    </source>
</evidence>
<evidence type="ECO:0000256" key="12">
    <source>
        <dbReference type="SAM" id="Phobius"/>
    </source>
</evidence>
<keyword evidence="12" id="KW-0812">Transmembrane</keyword>
<comment type="catalytic activity">
    <reaction evidence="11">
        <text>L-aspartate + O2 = iminosuccinate + H2O2</text>
        <dbReference type="Rhea" id="RHEA:25876"/>
        <dbReference type="ChEBI" id="CHEBI:15379"/>
        <dbReference type="ChEBI" id="CHEBI:16240"/>
        <dbReference type="ChEBI" id="CHEBI:29991"/>
        <dbReference type="ChEBI" id="CHEBI:77875"/>
        <dbReference type="EC" id="1.4.3.16"/>
    </reaction>
    <physiologicalReaction direction="left-to-right" evidence="11">
        <dbReference type="Rhea" id="RHEA:25877"/>
    </physiologicalReaction>
</comment>
<dbReference type="GO" id="GO:0034628">
    <property type="term" value="P:'de novo' NAD+ biosynthetic process from L-aspartate"/>
    <property type="evidence" value="ECO:0007669"/>
    <property type="project" value="TreeGrafter"/>
</dbReference>
<evidence type="ECO:0000256" key="2">
    <source>
        <dbReference type="ARBA" id="ARBA00004950"/>
    </source>
</evidence>
<keyword evidence="8" id="KW-0274">FAD</keyword>
<dbReference type="EMBL" id="FJNE01000003">
    <property type="protein sequence ID" value="CZQ90106.1"/>
    <property type="molecule type" value="Genomic_DNA"/>
</dbReference>
<evidence type="ECO:0000256" key="9">
    <source>
        <dbReference type="ARBA" id="ARBA00023002"/>
    </source>
</evidence>
<dbReference type="NCBIfam" id="NF004820">
    <property type="entry name" value="PRK06175.1"/>
    <property type="match status" value="1"/>
</dbReference>
<keyword evidence="9" id="KW-0560">Oxidoreductase</keyword>
<protein>
    <recommendedName>
        <fullName evidence="5">L-aspartate oxidase</fullName>
        <ecNumber evidence="4">1.4.3.16</ecNumber>
    </recommendedName>
    <alternativeName>
        <fullName evidence="10">Quinolinate synthase B</fullName>
    </alternativeName>
</protein>
<evidence type="ECO:0000256" key="4">
    <source>
        <dbReference type="ARBA" id="ARBA00012173"/>
    </source>
</evidence>
<dbReference type="PANTHER" id="PTHR42716">
    <property type="entry name" value="L-ASPARTATE OXIDASE"/>
    <property type="match status" value="1"/>
</dbReference>
<comment type="pathway">
    <text evidence="2">Cofactor biosynthesis; NAD(+) biosynthesis; iminoaspartate from L-aspartate (oxidase route): step 1/1.</text>
</comment>
<evidence type="ECO:0000256" key="1">
    <source>
        <dbReference type="ARBA" id="ARBA00001974"/>
    </source>
</evidence>
<dbReference type="Pfam" id="PF00890">
    <property type="entry name" value="FAD_binding_2"/>
    <property type="match status" value="1"/>
</dbReference>
<dbReference type="Gene3D" id="3.90.700.10">
    <property type="entry name" value="Succinate dehydrogenase/fumarate reductase flavoprotein, catalytic domain"/>
    <property type="match status" value="1"/>
</dbReference>
<dbReference type="SUPFAM" id="SSF56425">
    <property type="entry name" value="Succinate dehydrogenase/fumarate reductase flavoprotein, catalytic domain"/>
    <property type="match status" value="1"/>
</dbReference>
<dbReference type="AlphaFoldDB" id="A0A143YIY7"/>
<dbReference type="PANTHER" id="PTHR42716:SF2">
    <property type="entry name" value="L-ASPARTATE OXIDASE, CHLOROPLASTIC"/>
    <property type="match status" value="1"/>
</dbReference>
<evidence type="ECO:0000313" key="14">
    <source>
        <dbReference type="EMBL" id="CZQ90106.1"/>
    </source>
</evidence>
<evidence type="ECO:0000256" key="10">
    <source>
        <dbReference type="ARBA" id="ARBA00030386"/>
    </source>
</evidence>
<organism evidence="14 15">
    <name type="scientific">Trichococcus palustris</name>
    <dbReference type="NCBI Taxonomy" id="140314"/>
    <lineage>
        <taxon>Bacteria</taxon>
        <taxon>Bacillati</taxon>
        <taxon>Bacillota</taxon>
        <taxon>Bacilli</taxon>
        <taxon>Lactobacillales</taxon>
        <taxon>Carnobacteriaceae</taxon>
        <taxon>Trichococcus</taxon>
    </lineage>
</organism>
<sequence>MKKRADVIIVGTGAAGLFCALHLPKDKQVKLITKSAADQSDSFLAQGGICVLKNEDDYDSFFDDTMKAGHYENDADSVHTMISESPEIIRDLIACGVTFEREEGRLVYTMEGAHSVPRILYHEDLTGKEITGKLLAEARKRDNISIQEDTTMVDLVCSGDACTGILTADKDGAINLWEADAVVLATGGLGGLYEHSTNFRHLTGDAIAIALKHQIDVENLDYVQIHPTTLYSTKPGRRFLISESVRGEGAVLYNRGMERFVDELLPRDVLTEAIRRQMKADRRDFVWLSMQHLGKEVIQKRFPNIYRHCLAEGFDVTEECIPVTPAQHYLMGGIKVDLDSATSMERLYAIGETSCNRVHGANRLASNSLLESLVFAKRAAKHITDQAVPSGTSLPEVDFSDYSDLVQLQETYKRLVINEIEGNIDNERLCNAEAEY</sequence>
<dbReference type="InterPro" id="IPR003953">
    <property type="entry name" value="FAD-dep_OxRdtase_2_FAD-bd"/>
</dbReference>
<feature type="domain" description="FAD-dependent oxidoreductase 2 FAD-binding" evidence="13">
    <location>
        <begin position="6"/>
        <end position="369"/>
    </location>
</feature>
<dbReference type="InterPro" id="IPR005288">
    <property type="entry name" value="NadB"/>
</dbReference>
<evidence type="ECO:0000256" key="7">
    <source>
        <dbReference type="ARBA" id="ARBA00022642"/>
    </source>
</evidence>
<evidence type="ECO:0000256" key="6">
    <source>
        <dbReference type="ARBA" id="ARBA00022630"/>
    </source>
</evidence>
<evidence type="ECO:0000256" key="3">
    <source>
        <dbReference type="ARBA" id="ARBA00008562"/>
    </source>
</evidence>
<dbReference type="UniPathway" id="UPA00253">
    <property type="reaction ID" value="UER00326"/>
</dbReference>
<dbReference type="InterPro" id="IPR027477">
    <property type="entry name" value="Succ_DH/fumarate_Rdtase_cat_sf"/>
</dbReference>
<dbReference type="FunFam" id="3.90.700.10:FF:000002">
    <property type="entry name" value="L-aspartate oxidase"/>
    <property type="match status" value="1"/>
</dbReference>
<dbReference type="STRING" id="140314.SAMN04488076_11258"/>
<evidence type="ECO:0000256" key="5">
    <source>
        <dbReference type="ARBA" id="ARBA00021901"/>
    </source>
</evidence>
<dbReference type="EC" id="1.4.3.16" evidence="4"/>
<dbReference type="Proteomes" id="UP000242754">
    <property type="component" value="Unassembled WGS sequence"/>
</dbReference>
<accession>A0A143YIY7</accession>
<comment type="similarity">
    <text evidence="3">Belongs to the FAD-dependent oxidoreductase 2 family. NadB subfamily.</text>
</comment>
<dbReference type="GO" id="GO:0008734">
    <property type="term" value="F:L-aspartate oxidase activity"/>
    <property type="evidence" value="ECO:0007669"/>
    <property type="project" value="UniProtKB-EC"/>
</dbReference>
<dbReference type="PRINTS" id="PR00368">
    <property type="entry name" value="FADPNR"/>
</dbReference>
<gene>
    <name evidence="14" type="ORF">Tpal_1215</name>
</gene>
<dbReference type="OrthoDB" id="9806724at2"/>
<comment type="cofactor">
    <cofactor evidence="1">
        <name>FAD</name>
        <dbReference type="ChEBI" id="CHEBI:57692"/>
    </cofactor>
</comment>